<sequence length="273" mass="29286">MSHDEPTQERLDTGTEDGPADDGSGTAERSAPGTPWRRLGAAFRPRMTRAQVLATVLCGVLGFALVVQLRQTQQGEFTNLRQADLVRILDDVTRRSEDLEREASALRQTEFELRSSASSEQAAIDLAEQNVATLGILSGRLPAQGPGIEIHVVEGAEPVRAARLFNLLQELRNAGAEAVEVNGIRMVTSSDFTDAADGSGVVVDGRLVESPFTWLAIGDPKTLEPALDIPGGAMQTIRSKDAQATIVPRDDLVISAVHEPEDPTYATPVPVDE</sequence>
<organism evidence="5 6">
    <name type="scientific">Sanguibacter suaedae</name>
    <dbReference type="NCBI Taxonomy" id="2795737"/>
    <lineage>
        <taxon>Bacteria</taxon>
        <taxon>Bacillati</taxon>
        <taxon>Actinomycetota</taxon>
        <taxon>Actinomycetes</taxon>
        <taxon>Micrococcales</taxon>
        <taxon>Sanguibacteraceae</taxon>
        <taxon>Sanguibacter</taxon>
    </lineage>
</organism>
<comment type="similarity">
    <text evidence="1">Belongs to the UPF0749 family.</text>
</comment>
<dbReference type="GO" id="GO:0005886">
    <property type="term" value="C:plasma membrane"/>
    <property type="evidence" value="ECO:0007669"/>
    <property type="project" value="TreeGrafter"/>
</dbReference>
<protein>
    <submittedName>
        <fullName evidence="5">DUF881 domain-containing protein</fullName>
    </submittedName>
</protein>
<evidence type="ECO:0000256" key="3">
    <source>
        <dbReference type="SAM" id="MobiDB-lite"/>
    </source>
</evidence>
<accession>A0A934I703</accession>
<keyword evidence="4" id="KW-0812">Transmembrane</keyword>
<evidence type="ECO:0000256" key="1">
    <source>
        <dbReference type="ARBA" id="ARBA00009108"/>
    </source>
</evidence>
<dbReference type="PANTHER" id="PTHR37313:SF2">
    <property type="entry name" value="UPF0749 PROTEIN YLXX"/>
    <property type="match status" value="1"/>
</dbReference>
<feature type="region of interest" description="Disordered" evidence="3">
    <location>
        <begin position="1"/>
        <end position="37"/>
    </location>
</feature>
<dbReference type="AlphaFoldDB" id="A0A934I703"/>
<dbReference type="InterPro" id="IPR010273">
    <property type="entry name" value="DUF881"/>
</dbReference>
<dbReference type="Gene3D" id="3.30.70.1880">
    <property type="entry name" value="Protein of unknown function DUF881"/>
    <property type="match status" value="1"/>
</dbReference>
<name>A0A934I703_9MICO</name>
<keyword evidence="6" id="KW-1185">Reference proteome</keyword>
<keyword evidence="4" id="KW-1133">Transmembrane helix</keyword>
<dbReference type="EMBL" id="JAEINH010000007">
    <property type="protein sequence ID" value="MBI9115396.1"/>
    <property type="molecule type" value="Genomic_DNA"/>
</dbReference>
<gene>
    <name evidence="5" type="ORF">JAV76_10285</name>
</gene>
<keyword evidence="2" id="KW-0175">Coiled coil</keyword>
<feature type="coiled-coil region" evidence="2">
    <location>
        <begin position="82"/>
        <end position="109"/>
    </location>
</feature>
<reference evidence="5" key="1">
    <citation type="submission" date="2020-12" db="EMBL/GenBank/DDBJ databases">
        <title>Sanguibacter suaedae sp. nov., isolated from Suaeda aralocaspica.</title>
        <authorList>
            <person name="Ma Q."/>
        </authorList>
    </citation>
    <scope>NUCLEOTIDE SEQUENCE</scope>
    <source>
        <strain evidence="5">YZGR15</strain>
    </source>
</reference>
<evidence type="ECO:0000256" key="2">
    <source>
        <dbReference type="SAM" id="Coils"/>
    </source>
</evidence>
<feature type="compositionally biased region" description="Basic and acidic residues" evidence="3">
    <location>
        <begin position="1"/>
        <end position="13"/>
    </location>
</feature>
<comment type="caution">
    <text evidence="5">The sequence shown here is derived from an EMBL/GenBank/DDBJ whole genome shotgun (WGS) entry which is preliminary data.</text>
</comment>
<evidence type="ECO:0000256" key="4">
    <source>
        <dbReference type="SAM" id="Phobius"/>
    </source>
</evidence>
<evidence type="ECO:0000313" key="6">
    <source>
        <dbReference type="Proteomes" id="UP000602087"/>
    </source>
</evidence>
<proteinExistence type="inferred from homology"/>
<dbReference type="Proteomes" id="UP000602087">
    <property type="component" value="Unassembled WGS sequence"/>
</dbReference>
<dbReference type="RefSeq" id="WP_198733951.1">
    <property type="nucleotide sequence ID" value="NZ_JAEINH010000007.1"/>
</dbReference>
<dbReference type="Pfam" id="PF05949">
    <property type="entry name" value="DUF881"/>
    <property type="match status" value="1"/>
</dbReference>
<evidence type="ECO:0000313" key="5">
    <source>
        <dbReference type="EMBL" id="MBI9115396.1"/>
    </source>
</evidence>
<dbReference type="PANTHER" id="PTHR37313">
    <property type="entry name" value="UPF0749 PROTEIN RV1825"/>
    <property type="match status" value="1"/>
</dbReference>
<feature type="transmembrane region" description="Helical" evidence="4">
    <location>
        <begin position="52"/>
        <end position="69"/>
    </location>
</feature>
<keyword evidence="4" id="KW-0472">Membrane</keyword>